<accession>A0A8R7V0H9</accession>
<organism evidence="1 2">
    <name type="scientific">Triticum urartu</name>
    <name type="common">Red wild einkorn</name>
    <name type="synonym">Crithodium urartu</name>
    <dbReference type="NCBI Taxonomy" id="4572"/>
    <lineage>
        <taxon>Eukaryota</taxon>
        <taxon>Viridiplantae</taxon>
        <taxon>Streptophyta</taxon>
        <taxon>Embryophyta</taxon>
        <taxon>Tracheophyta</taxon>
        <taxon>Spermatophyta</taxon>
        <taxon>Magnoliopsida</taxon>
        <taxon>Liliopsida</taxon>
        <taxon>Poales</taxon>
        <taxon>Poaceae</taxon>
        <taxon>BOP clade</taxon>
        <taxon>Pooideae</taxon>
        <taxon>Triticodae</taxon>
        <taxon>Triticeae</taxon>
        <taxon>Triticinae</taxon>
        <taxon>Triticum</taxon>
    </lineage>
</organism>
<reference evidence="1" key="3">
    <citation type="submission" date="2022-06" db="UniProtKB">
        <authorList>
            <consortium name="EnsemblPlants"/>
        </authorList>
    </citation>
    <scope>IDENTIFICATION</scope>
</reference>
<evidence type="ECO:0000313" key="2">
    <source>
        <dbReference type="Proteomes" id="UP000015106"/>
    </source>
</evidence>
<reference evidence="1" key="2">
    <citation type="submission" date="2018-03" db="EMBL/GenBank/DDBJ databases">
        <title>The Triticum urartu genome reveals the dynamic nature of wheat genome evolution.</title>
        <authorList>
            <person name="Ling H."/>
            <person name="Ma B."/>
            <person name="Shi X."/>
            <person name="Liu H."/>
            <person name="Dong L."/>
            <person name="Sun H."/>
            <person name="Cao Y."/>
            <person name="Gao Q."/>
            <person name="Zheng S."/>
            <person name="Li Y."/>
            <person name="Yu Y."/>
            <person name="Du H."/>
            <person name="Qi M."/>
            <person name="Li Y."/>
            <person name="Yu H."/>
            <person name="Cui Y."/>
            <person name="Wang N."/>
            <person name="Chen C."/>
            <person name="Wu H."/>
            <person name="Zhao Y."/>
            <person name="Zhang J."/>
            <person name="Li Y."/>
            <person name="Zhou W."/>
            <person name="Zhang B."/>
            <person name="Hu W."/>
            <person name="Eijk M."/>
            <person name="Tang J."/>
            <person name="Witsenboer H."/>
            <person name="Zhao S."/>
            <person name="Li Z."/>
            <person name="Zhang A."/>
            <person name="Wang D."/>
            <person name="Liang C."/>
        </authorList>
    </citation>
    <scope>NUCLEOTIDE SEQUENCE [LARGE SCALE GENOMIC DNA]</scope>
    <source>
        <strain evidence="1">cv. G1812</strain>
    </source>
</reference>
<evidence type="ECO:0000313" key="1">
    <source>
        <dbReference type="EnsemblPlants" id="TuG1812G0600004132.01.T02"/>
    </source>
</evidence>
<proteinExistence type="predicted"/>
<dbReference type="EnsemblPlants" id="TuG1812G0600004132.01.T02">
    <property type="protein sequence ID" value="TuG1812G0600004132.01.T02"/>
    <property type="gene ID" value="TuG1812G0600004132.01"/>
</dbReference>
<reference evidence="2" key="1">
    <citation type="journal article" date="2013" name="Nature">
        <title>Draft genome of the wheat A-genome progenitor Triticum urartu.</title>
        <authorList>
            <person name="Ling H.Q."/>
            <person name="Zhao S."/>
            <person name="Liu D."/>
            <person name="Wang J."/>
            <person name="Sun H."/>
            <person name="Zhang C."/>
            <person name="Fan H."/>
            <person name="Li D."/>
            <person name="Dong L."/>
            <person name="Tao Y."/>
            <person name="Gao C."/>
            <person name="Wu H."/>
            <person name="Li Y."/>
            <person name="Cui Y."/>
            <person name="Guo X."/>
            <person name="Zheng S."/>
            <person name="Wang B."/>
            <person name="Yu K."/>
            <person name="Liang Q."/>
            <person name="Yang W."/>
            <person name="Lou X."/>
            <person name="Chen J."/>
            <person name="Feng M."/>
            <person name="Jian J."/>
            <person name="Zhang X."/>
            <person name="Luo G."/>
            <person name="Jiang Y."/>
            <person name="Liu J."/>
            <person name="Wang Z."/>
            <person name="Sha Y."/>
            <person name="Zhang B."/>
            <person name="Wu H."/>
            <person name="Tang D."/>
            <person name="Shen Q."/>
            <person name="Xue P."/>
            <person name="Zou S."/>
            <person name="Wang X."/>
            <person name="Liu X."/>
            <person name="Wang F."/>
            <person name="Yang Y."/>
            <person name="An X."/>
            <person name="Dong Z."/>
            <person name="Zhang K."/>
            <person name="Zhang X."/>
            <person name="Luo M.C."/>
            <person name="Dvorak J."/>
            <person name="Tong Y."/>
            <person name="Wang J."/>
            <person name="Yang H."/>
            <person name="Li Z."/>
            <person name="Wang D."/>
            <person name="Zhang A."/>
            <person name="Wang J."/>
        </authorList>
    </citation>
    <scope>NUCLEOTIDE SEQUENCE</scope>
    <source>
        <strain evidence="2">cv. G1812</strain>
    </source>
</reference>
<keyword evidence="2" id="KW-1185">Reference proteome</keyword>
<dbReference type="Proteomes" id="UP000015106">
    <property type="component" value="Chromosome 6"/>
</dbReference>
<dbReference type="AlphaFoldDB" id="A0A8R7V0H9"/>
<dbReference type="Gramene" id="TuG1812G0600004132.01.T02">
    <property type="protein sequence ID" value="TuG1812G0600004132.01.T02"/>
    <property type="gene ID" value="TuG1812G0600004132.01"/>
</dbReference>
<protein>
    <submittedName>
        <fullName evidence="1">Uncharacterized protein</fullName>
    </submittedName>
</protein>
<sequence length="91" mass="10142">MARVSGASTLAWLPRLQRLLSDAHRALTRSSISRMLLLRLVAMGARIGCLRKEGSTLPCCSSGRPPMELPPFYLQVFEASTSNDRVRRRLS</sequence>
<name>A0A8R7V0H9_TRIUA</name>